<dbReference type="OrthoDB" id="2988699at2"/>
<dbReference type="InterPro" id="IPR000845">
    <property type="entry name" value="Nucleoside_phosphorylase_d"/>
</dbReference>
<dbReference type="GO" id="GO:0009116">
    <property type="term" value="P:nucleoside metabolic process"/>
    <property type="evidence" value="ECO:0007669"/>
    <property type="project" value="InterPro"/>
</dbReference>
<dbReference type="PANTHER" id="PTHR46832:SF1">
    <property type="entry name" value="5'-METHYLTHIOADENOSINE_S-ADENOSYLHOMOCYSTEINE NUCLEOSIDASE"/>
    <property type="match status" value="1"/>
</dbReference>
<comment type="caution">
    <text evidence="2">The sequence shown here is derived from an EMBL/GenBank/DDBJ whole genome shotgun (WGS) entry which is preliminary data.</text>
</comment>
<evidence type="ECO:0000313" key="3">
    <source>
        <dbReference type="Proteomes" id="UP000076489"/>
    </source>
</evidence>
<gene>
    <name evidence="2" type="ORF">A1D17_19670</name>
</gene>
<dbReference type="GO" id="GO:0019284">
    <property type="term" value="P:L-methionine salvage from S-adenosylmethionine"/>
    <property type="evidence" value="ECO:0007669"/>
    <property type="project" value="TreeGrafter"/>
</dbReference>
<dbReference type="AlphaFoldDB" id="A0A166P2D2"/>
<dbReference type="GO" id="GO:0008782">
    <property type="term" value="F:adenosylhomocysteine nucleosidase activity"/>
    <property type="evidence" value="ECO:0007669"/>
    <property type="project" value="TreeGrafter"/>
</dbReference>
<dbReference type="EMBL" id="LUKJ01000003">
    <property type="protein sequence ID" value="KZN18268.1"/>
    <property type="molecule type" value="Genomic_DNA"/>
</dbReference>
<dbReference type="GO" id="GO:0005829">
    <property type="term" value="C:cytosol"/>
    <property type="evidence" value="ECO:0007669"/>
    <property type="project" value="TreeGrafter"/>
</dbReference>
<evidence type="ECO:0000259" key="1">
    <source>
        <dbReference type="Pfam" id="PF01048"/>
    </source>
</evidence>
<dbReference type="RefSeq" id="WP_063342587.1">
    <property type="nucleotide sequence ID" value="NZ_LUKJ01000003.1"/>
</dbReference>
<proteinExistence type="predicted"/>
<protein>
    <recommendedName>
        <fullName evidence="1">Nucleoside phosphorylase domain-containing protein</fullName>
    </recommendedName>
</protein>
<organism evidence="2 3">
    <name type="scientific">Pseudomonas fluorescens</name>
    <dbReference type="NCBI Taxonomy" id="294"/>
    <lineage>
        <taxon>Bacteria</taxon>
        <taxon>Pseudomonadati</taxon>
        <taxon>Pseudomonadota</taxon>
        <taxon>Gammaproteobacteria</taxon>
        <taxon>Pseudomonadales</taxon>
        <taxon>Pseudomonadaceae</taxon>
        <taxon>Pseudomonas</taxon>
    </lineage>
</organism>
<reference evidence="2 3" key="2">
    <citation type="journal article" date="2018" name="Nature">
        <title>Mutant phenotypes for thousands of bacterial genes of unknown function.</title>
        <authorList>
            <person name="Price M.N."/>
            <person name="Wetmore K.M."/>
            <person name="Waters R.J."/>
            <person name="Callaghan M."/>
            <person name="Ray J."/>
            <person name="Liu H."/>
            <person name="Kuehl J.V."/>
            <person name="Melnyk R.A."/>
            <person name="Lamson J.S."/>
            <person name="Suh Y."/>
            <person name="Carlson H.K."/>
            <person name="Esquivel Z."/>
            <person name="Sadeeshkumar H."/>
            <person name="Chakraborty R."/>
            <person name="Zane G.M."/>
            <person name="Rubin B.E."/>
            <person name="Wall J.D."/>
            <person name="Visel A."/>
            <person name="Bristow J."/>
            <person name="Blow M.J."/>
            <person name="Arkin A.P."/>
            <person name="Deutschbauer A.M."/>
        </authorList>
    </citation>
    <scope>NUCLEOTIDE SEQUENCE [LARGE SCALE GENOMIC DNA]</scope>
    <source>
        <strain evidence="2 3">FW300-N1B4</strain>
    </source>
</reference>
<dbReference type="Gene3D" id="3.40.50.1580">
    <property type="entry name" value="Nucleoside phosphorylase domain"/>
    <property type="match status" value="1"/>
</dbReference>
<dbReference type="Pfam" id="PF01048">
    <property type="entry name" value="PNP_UDP_1"/>
    <property type="match status" value="1"/>
</dbReference>
<name>A0A166P2D2_PSEFL</name>
<dbReference type="GO" id="GO:0008930">
    <property type="term" value="F:methylthioadenosine nucleosidase activity"/>
    <property type="evidence" value="ECO:0007669"/>
    <property type="project" value="TreeGrafter"/>
</dbReference>
<reference evidence="3" key="1">
    <citation type="submission" date="2016-03" db="EMBL/GenBank/DDBJ databases">
        <authorList>
            <person name="Ray J."/>
            <person name="Price M."/>
            <person name="Deutschbauer A."/>
        </authorList>
    </citation>
    <scope>NUCLEOTIDE SEQUENCE [LARGE SCALE GENOMIC DNA]</scope>
    <source>
        <strain evidence="3">FW300-N1B4</strain>
    </source>
</reference>
<dbReference type="Proteomes" id="UP000076489">
    <property type="component" value="Unassembled WGS sequence"/>
</dbReference>
<accession>A0A166P2D2</accession>
<dbReference type="SUPFAM" id="SSF53167">
    <property type="entry name" value="Purine and uridine phosphorylases"/>
    <property type="match status" value="1"/>
</dbReference>
<dbReference type="PANTHER" id="PTHR46832">
    <property type="entry name" value="5'-METHYLTHIOADENOSINE/S-ADENOSYLHOMOCYSTEINE NUCLEOSIDASE"/>
    <property type="match status" value="1"/>
</dbReference>
<sequence>MSLTLKPQSGLADVLILCALQDEYRALLSVNTGLMGQGWQERKTSSGWQIAEAQFLSDSGSPVHVIASFCAFMGKEQASATLAHLWREVPARCIAMSGICAGRRGKVALGDVLIADRLYSYDAGKLTVVDGVSSFQGDPIQVGPGPHWVQRMQIVASVAPGSWINDRPKMTLDTQEDWVLLCGLKGMLPQAHPDFWHACPDWTLVLERLQKRGLIDDKGLITPAGSDRAGELHLKFNGRPRLTPPFQVHVAPIATGSAVIEDDEVFTNLGQSMRKVLGLDMEASALGVAGEFIRVPVIVAKGVSDFGDLDKDDRYRIFAARASAEYLVLLMRNSIDLLHDISHESIHASSETQAQSTSPSASNGFPRDLIDFLSESYPSQDDARAVWVRAGGKAGQVPGMSRPFDTWQRMWILAQQGASVSPVSLLSEVKNDFPHNKILSQYLSQFDC</sequence>
<dbReference type="InterPro" id="IPR035994">
    <property type="entry name" value="Nucleoside_phosphorylase_sf"/>
</dbReference>
<feature type="domain" description="Nucleoside phosphorylase" evidence="1">
    <location>
        <begin position="14"/>
        <end position="313"/>
    </location>
</feature>
<evidence type="ECO:0000313" key="2">
    <source>
        <dbReference type="EMBL" id="KZN18268.1"/>
    </source>
</evidence>